<accession>A0ABU5C2S1</accession>
<dbReference type="PANTHER" id="PTHR46323:SF2">
    <property type="entry name" value="BETA-GALACTOSIDASE"/>
    <property type="match status" value="1"/>
</dbReference>
<keyword evidence="4" id="KW-0326">Glycosidase</keyword>
<dbReference type="PANTHER" id="PTHR46323">
    <property type="entry name" value="BETA-GALACTOSIDASE"/>
    <property type="match status" value="1"/>
</dbReference>
<dbReference type="InterPro" id="IPR023232">
    <property type="entry name" value="Glyco_hydro_2_AS"/>
</dbReference>
<evidence type="ECO:0000256" key="4">
    <source>
        <dbReference type="ARBA" id="ARBA00023295"/>
    </source>
</evidence>
<dbReference type="PRINTS" id="PR00132">
    <property type="entry name" value="GLHYDRLASE2"/>
</dbReference>
<organism evidence="6 7">
    <name type="scientific">Tigheibacillus halophilus</name>
    <dbReference type="NCBI Taxonomy" id="361280"/>
    <lineage>
        <taxon>Bacteria</taxon>
        <taxon>Bacillati</taxon>
        <taxon>Bacillota</taxon>
        <taxon>Bacilli</taxon>
        <taxon>Bacillales</taxon>
        <taxon>Bacillaceae</taxon>
        <taxon>Tigheibacillus</taxon>
    </lineage>
</organism>
<feature type="domain" description="Glycoside hydrolase family 2 catalytic" evidence="5">
    <location>
        <begin position="1"/>
        <end position="274"/>
    </location>
</feature>
<dbReference type="EMBL" id="JAWDIP010000003">
    <property type="protein sequence ID" value="MDY0393602.1"/>
    <property type="molecule type" value="Genomic_DNA"/>
</dbReference>
<dbReference type="Gene3D" id="3.20.20.80">
    <property type="entry name" value="Glycosidases"/>
    <property type="match status" value="1"/>
</dbReference>
<gene>
    <name evidence="6" type="ORF">RWE15_03060</name>
</gene>
<keyword evidence="7" id="KW-1185">Reference proteome</keyword>
<comment type="caution">
    <text evidence="6">The sequence shown here is derived from an EMBL/GenBank/DDBJ whole genome shotgun (WGS) entry which is preliminary data.</text>
</comment>
<evidence type="ECO:0000313" key="7">
    <source>
        <dbReference type="Proteomes" id="UP001281447"/>
    </source>
</evidence>
<dbReference type="SUPFAM" id="SSF51445">
    <property type="entry name" value="(Trans)glycosidases"/>
    <property type="match status" value="1"/>
</dbReference>
<dbReference type="Proteomes" id="UP001281447">
    <property type="component" value="Unassembled WGS sequence"/>
</dbReference>
<evidence type="ECO:0000256" key="2">
    <source>
        <dbReference type="ARBA" id="ARBA00012756"/>
    </source>
</evidence>
<dbReference type="InterPro" id="IPR017853">
    <property type="entry name" value="GH"/>
</dbReference>
<reference evidence="6 7" key="1">
    <citation type="submission" date="2023-10" db="EMBL/GenBank/DDBJ databases">
        <title>Virgibacillus halophilus 5B73C genome.</title>
        <authorList>
            <person name="Miliotis G."/>
            <person name="Sengupta P."/>
            <person name="Hameed A."/>
            <person name="Chuvochina M."/>
            <person name="Mcdonagh F."/>
            <person name="Simpson A.C."/>
            <person name="Singh N.K."/>
            <person name="Rekha P.D."/>
            <person name="Raman K."/>
            <person name="Hugenholtz P."/>
            <person name="Venkateswaran K."/>
        </authorList>
    </citation>
    <scope>NUCLEOTIDE SEQUENCE [LARGE SCALE GENOMIC DNA]</scope>
    <source>
        <strain evidence="6 7">5B73C</strain>
    </source>
</reference>
<keyword evidence="3 6" id="KW-0378">Hydrolase</keyword>
<proteinExistence type="predicted"/>
<evidence type="ECO:0000256" key="1">
    <source>
        <dbReference type="ARBA" id="ARBA00001412"/>
    </source>
</evidence>
<dbReference type="InterPro" id="IPR006101">
    <property type="entry name" value="Glyco_hydro_2"/>
</dbReference>
<evidence type="ECO:0000256" key="3">
    <source>
        <dbReference type="ARBA" id="ARBA00022801"/>
    </source>
</evidence>
<dbReference type="PROSITE" id="PS00719">
    <property type="entry name" value="GLYCOSYL_HYDROL_F2_1"/>
    <property type="match status" value="1"/>
</dbReference>
<comment type="catalytic activity">
    <reaction evidence="1">
        <text>Hydrolysis of terminal non-reducing beta-D-galactose residues in beta-D-galactosides.</text>
        <dbReference type="EC" id="3.2.1.23"/>
    </reaction>
</comment>
<dbReference type="GO" id="GO:0016787">
    <property type="term" value="F:hydrolase activity"/>
    <property type="evidence" value="ECO:0007669"/>
    <property type="project" value="UniProtKB-KW"/>
</dbReference>
<dbReference type="InterPro" id="IPR050347">
    <property type="entry name" value="Bact_Beta-galactosidase"/>
</dbReference>
<protein>
    <recommendedName>
        <fullName evidence="2">beta-galactosidase</fullName>
        <ecNumber evidence="2">3.2.1.23</ecNumber>
    </recommendedName>
</protein>
<evidence type="ECO:0000259" key="5">
    <source>
        <dbReference type="Pfam" id="PF02836"/>
    </source>
</evidence>
<dbReference type="PROSITE" id="PS00608">
    <property type="entry name" value="GLYCOSYL_HYDROL_F2_2"/>
    <property type="match status" value="1"/>
</dbReference>
<dbReference type="Pfam" id="PF02836">
    <property type="entry name" value="Glyco_hydro_2_C"/>
    <property type="match status" value="1"/>
</dbReference>
<dbReference type="InterPro" id="IPR006103">
    <property type="entry name" value="Glyco_hydro_2_cat"/>
</dbReference>
<evidence type="ECO:0000313" key="6">
    <source>
        <dbReference type="EMBL" id="MDY0393602.1"/>
    </source>
</evidence>
<name>A0ABU5C2S1_9BACI</name>
<dbReference type="EC" id="3.2.1.23" evidence="2"/>
<dbReference type="InterPro" id="IPR023230">
    <property type="entry name" value="Glyco_hydro_2_CS"/>
</dbReference>
<sequence length="276" mass="31669">MVNGKAIKLKGVNRHDYSPVHGRVTTKANVEADIQLMKQHNINAVRTAHYPNAPYLYDLCDEYGLYVIDETDLECHGFELTGDYKWLADNPEWEMAFVNRLKRMLQRDKNHPSILMWSLGNESAFGQNFRKMAAYAKAADPTRLVHYEGDFEAEVSDVYSTMYTWLERENGLTMDQIVANTQKPHILCEYGHAMGNGPGNLKEYQDIFYAHEHMQGGFIWEWFDHGIETKAPDGTTYYKYGGDFGDDPNNSNFCIDGLLMPDRTPSTALTEFKKSH</sequence>